<feature type="region of interest" description="Disordered" evidence="1">
    <location>
        <begin position="104"/>
        <end position="127"/>
    </location>
</feature>
<evidence type="ECO:0000313" key="3">
    <source>
        <dbReference type="Proteomes" id="UP000225277"/>
    </source>
</evidence>
<evidence type="ECO:0000313" key="2">
    <source>
        <dbReference type="EMBL" id="CZT24190.1"/>
    </source>
</evidence>
<dbReference type="AlphaFoldDB" id="A0A2D3VB51"/>
<feature type="compositionally biased region" description="Basic and acidic residues" evidence="1">
    <location>
        <begin position="236"/>
        <end position="253"/>
    </location>
</feature>
<sequence>MPTRHTHTDLPPLHTDRKGLARDEYDLSHLPKGITDALKSYERTAAPVFDNLTTSPDNINNISFNDRPNSPHADSGVFFGSVKDFQLELTCSRDIDVKVEGTGGSHHAEEAHADHSEQSQRRLSSWSRRTSFQAMRNGVGAVLRRTSGSSGKSSNSSVPSRSGTAERFVCESASLRTSSDHAFEPSIMEESMESDDDLITELKPPPTILGRLARREASESKTLRKTASAGSLSLSHRPESWDCQSGDRTDRPFHGFMGSEFIS</sequence>
<dbReference type="EMBL" id="FJUY01000020">
    <property type="protein sequence ID" value="CZT24190.1"/>
    <property type="molecule type" value="Genomic_DNA"/>
</dbReference>
<evidence type="ECO:0000256" key="1">
    <source>
        <dbReference type="SAM" id="MobiDB-lite"/>
    </source>
</evidence>
<gene>
    <name evidence="2" type="ORF">RCC_09907</name>
</gene>
<feature type="region of interest" description="Disordered" evidence="1">
    <location>
        <begin position="215"/>
        <end position="254"/>
    </location>
</feature>
<organism evidence="2 3">
    <name type="scientific">Ramularia collo-cygni</name>
    <dbReference type="NCBI Taxonomy" id="112498"/>
    <lineage>
        <taxon>Eukaryota</taxon>
        <taxon>Fungi</taxon>
        <taxon>Dikarya</taxon>
        <taxon>Ascomycota</taxon>
        <taxon>Pezizomycotina</taxon>
        <taxon>Dothideomycetes</taxon>
        <taxon>Dothideomycetidae</taxon>
        <taxon>Mycosphaerellales</taxon>
        <taxon>Mycosphaerellaceae</taxon>
        <taxon>Ramularia</taxon>
    </lineage>
</organism>
<feature type="compositionally biased region" description="Basic and acidic residues" evidence="1">
    <location>
        <begin position="106"/>
        <end position="120"/>
    </location>
</feature>
<name>A0A2D3VB51_9PEZI</name>
<dbReference type="Proteomes" id="UP000225277">
    <property type="component" value="Unassembled WGS sequence"/>
</dbReference>
<proteinExistence type="predicted"/>
<dbReference type="GeneID" id="35604967"/>
<reference evidence="2 3" key="1">
    <citation type="submission" date="2016-03" db="EMBL/GenBank/DDBJ databases">
        <authorList>
            <person name="Ploux O."/>
        </authorList>
    </citation>
    <scope>NUCLEOTIDE SEQUENCE [LARGE SCALE GENOMIC DNA]</scope>
    <source>
        <strain evidence="2 3">URUG2</strain>
    </source>
</reference>
<feature type="region of interest" description="Disordered" evidence="1">
    <location>
        <begin position="142"/>
        <end position="166"/>
    </location>
</feature>
<feature type="compositionally biased region" description="Low complexity" evidence="1">
    <location>
        <begin position="144"/>
        <end position="163"/>
    </location>
</feature>
<dbReference type="RefSeq" id="XP_023630914.1">
    <property type="nucleotide sequence ID" value="XM_023775146.1"/>
</dbReference>
<feature type="region of interest" description="Disordered" evidence="1">
    <location>
        <begin position="1"/>
        <end position="20"/>
    </location>
</feature>
<protein>
    <submittedName>
        <fullName evidence="2">Uncharacterized protein</fullName>
    </submittedName>
</protein>
<keyword evidence="3" id="KW-1185">Reference proteome</keyword>
<accession>A0A2D3VB51</accession>